<proteinExistence type="predicted"/>
<gene>
    <name evidence="2" type="ORF">GNI_115740</name>
</gene>
<feature type="compositionally biased region" description="Basic residues" evidence="1">
    <location>
        <begin position="1"/>
        <end position="15"/>
    </location>
</feature>
<name>A0A023B313_GRENI</name>
<organism evidence="2 3">
    <name type="scientific">Gregarina niphandrodes</name>
    <name type="common">Septate eugregarine</name>
    <dbReference type="NCBI Taxonomy" id="110365"/>
    <lineage>
        <taxon>Eukaryota</taxon>
        <taxon>Sar</taxon>
        <taxon>Alveolata</taxon>
        <taxon>Apicomplexa</taxon>
        <taxon>Conoidasida</taxon>
        <taxon>Gregarinasina</taxon>
        <taxon>Eugregarinorida</taxon>
        <taxon>Gregarinidae</taxon>
        <taxon>Gregarina</taxon>
    </lineage>
</organism>
<feature type="compositionally biased region" description="Basic residues" evidence="1">
    <location>
        <begin position="23"/>
        <end position="32"/>
    </location>
</feature>
<keyword evidence="3" id="KW-1185">Reference proteome</keyword>
<dbReference type="RefSeq" id="XP_011131697.1">
    <property type="nucleotide sequence ID" value="XM_011133395.1"/>
</dbReference>
<dbReference type="VEuPathDB" id="CryptoDB:GNI_115740"/>
<dbReference type="Proteomes" id="UP000019763">
    <property type="component" value="Unassembled WGS sequence"/>
</dbReference>
<dbReference type="GeneID" id="22914118"/>
<comment type="caution">
    <text evidence="2">The sequence shown here is derived from an EMBL/GenBank/DDBJ whole genome shotgun (WGS) entry which is preliminary data.</text>
</comment>
<dbReference type="EMBL" id="AFNH02000860">
    <property type="protein sequence ID" value="EZG55246.1"/>
    <property type="molecule type" value="Genomic_DNA"/>
</dbReference>
<reference evidence="2" key="1">
    <citation type="submission" date="2013-12" db="EMBL/GenBank/DDBJ databases">
        <authorList>
            <person name="Omoto C.K."/>
            <person name="Sibley D."/>
            <person name="Venepally P."/>
            <person name="Hadjithomas M."/>
            <person name="Karamycheva S."/>
            <person name="Brunk B."/>
            <person name="Roos D."/>
            <person name="Caler E."/>
            <person name="Lorenzi H."/>
        </authorList>
    </citation>
    <scope>NUCLEOTIDE SEQUENCE</scope>
</reference>
<accession>A0A023B313</accession>
<sequence>MVGRKGPKPGRKKVHATSDLRGKTMKKLKKRRPENAVDLDKAVGVKKLEIDSRGQQKERLQQRLGVAESMQACVSEAILMIRDGLVQKRVEGLTRVCEMIHLTPEVLLGASQRLLKELGPRLVDDEQTIRRYAIQIVVDCIDRANEGAGLISRQSSLELPKNAVNETQKTVSGTGSETGTGKEVVARTNVDARKDEWYSLLNSMRPIVAGHLRTILTDLQRNKSRDGLVYTLSVLRASVHPIVDERFVIEVLPLLLRYQSVLLGPGKVVKTSVTSFDRALQPLLSHWSAVYFAMILNMFVAVESDNAGVVGTGVVGTGVVGAGPVGTGPVGAGAVGAGAVGTGVVGTGVVGAGPVGTGVVGAGVVGAGPVVSWGAFVARCSVPSFVLSGSEFAPIKKTSKKDDFVAASTPGSDYPLGRLWLTLDGLVKVLENASLRAVNASVLAKLMYLTVTLARWLVTVCHVDELRRQDDLLHSTCEITLTNLWAQFAKFMLTGAKDKIHRTTEVFYALGVVSIARRLCQLATLPGMPWYIRRSVQMLVRNLICAFDAANLANEDGGGLREPDNERHNAIVHKALLALVQQVYEDAIKHPKRPKHTPSVEMAGPCPPQETSVAGPEVEVEVAVAATRETNNFGMPAAVDSADDNSLRGAIAAAFAGMPLTAVAQTDTNGSVPLSAAEFMEAWETPAVETRLDPATRGFRADCESTGSTASSQGPALLPPMLVGDTVCTLYRSLGEGALPKRHAAWLAAYISQESSTCSDLLPRPRKVELAAEAAAVEQDVFEEDSQLANSWMASLLQ</sequence>
<evidence type="ECO:0000313" key="2">
    <source>
        <dbReference type="EMBL" id="EZG55246.1"/>
    </source>
</evidence>
<evidence type="ECO:0000256" key="1">
    <source>
        <dbReference type="SAM" id="MobiDB-lite"/>
    </source>
</evidence>
<evidence type="ECO:0000313" key="3">
    <source>
        <dbReference type="Proteomes" id="UP000019763"/>
    </source>
</evidence>
<dbReference type="AlphaFoldDB" id="A0A023B313"/>
<protein>
    <submittedName>
        <fullName evidence="2">Uncharacterized protein</fullName>
    </submittedName>
</protein>
<feature type="region of interest" description="Disordered" evidence="1">
    <location>
        <begin position="1"/>
        <end position="34"/>
    </location>
</feature>
<feature type="region of interest" description="Disordered" evidence="1">
    <location>
        <begin position="590"/>
        <end position="614"/>
    </location>
</feature>